<evidence type="ECO:0000256" key="2">
    <source>
        <dbReference type="SAM" id="MobiDB-lite"/>
    </source>
</evidence>
<feature type="region of interest" description="Disordered" evidence="2">
    <location>
        <begin position="139"/>
        <end position="191"/>
    </location>
</feature>
<name>A0AAW0G6H0_9APHY</name>
<feature type="region of interest" description="Disordered" evidence="2">
    <location>
        <begin position="663"/>
        <end position="720"/>
    </location>
</feature>
<keyword evidence="4" id="KW-1185">Reference proteome</keyword>
<feature type="region of interest" description="Disordered" evidence="2">
    <location>
        <begin position="1"/>
        <end position="68"/>
    </location>
</feature>
<feature type="compositionally biased region" description="Polar residues" evidence="2">
    <location>
        <begin position="484"/>
        <end position="497"/>
    </location>
</feature>
<feature type="region of interest" description="Disordered" evidence="2">
    <location>
        <begin position="324"/>
        <end position="378"/>
    </location>
</feature>
<feature type="region of interest" description="Disordered" evidence="2">
    <location>
        <begin position="616"/>
        <end position="636"/>
    </location>
</feature>
<protein>
    <submittedName>
        <fullName evidence="3">Uncharacterized protein</fullName>
    </submittedName>
</protein>
<reference evidence="3 4" key="1">
    <citation type="submission" date="2022-09" db="EMBL/GenBank/DDBJ databases">
        <authorList>
            <person name="Palmer J.M."/>
        </authorList>
    </citation>
    <scope>NUCLEOTIDE SEQUENCE [LARGE SCALE GENOMIC DNA]</scope>
    <source>
        <strain evidence="3 4">DSM 7382</strain>
    </source>
</reference>
<feature type="region of interest" description="Disordered" evidence="2">
    <location>
        <begin position="401"/>
        <end position="444"/>
    </location>
</feature>
<proteinExistence type="predicted"/>
<feature type="region of interest" description="Disordered" evidence="2">
    <location>
        <begin position="270"/>
        <end position="306"/>
    </location>
</feature>
<comment type="caution">
    <text evidence="3">The sequence shown here is derived from an EMBL/GenBank/DDBJ whole genome shotgun (WGS) entry which is preliminary data.</text>
</comment>
<organism evidence="3 4">
    <name type="scientific">Cerrena zonata</name>
    <dbReference type="NCBI Taxonomy" id="2478898"/>
    <lineage>
        <taxon>Eukaryota</taxon>
        <taxon>Fungi</taxon>
        <taxon>Dikarya</taxon>
        <taxon>Basidiomycota</taxon>
        <taxon>Agaricomycotina</taxon>
        <taxon>Agaricomycetes</taxon>
        <taxon>Polyporales</taxon>
        <taxon>Cerrenaceae</taxon>
        <taxon>Cerrena</taxon>
    </lineage>
</organism>
<accession>A0AAW0G6H0</accession>
<feature type="compositionally biased region" description="Low complexity" evidence="2">
    <location>
        <begin position="402"/>
        <end position="411"/>
    </location>
</feature>
<keyword evidence="1" id="KW-0175">Coiled coil</keyword>
<dbReference type="AlphaFoldDB" id="A0AAW0G6H0"/>
<dbReference type="Proteomes" id="UP001385951">
    <property type="component" value="Unassembled WGS sequence"/>
</dbReference>
<feature type="compositionally biased region" description="Basic and acidic residues" evidence="2">
    <location>
        <begin position="139"/>
        <end position="159"/>
    </location>
</feature>
<evidence type="ECO:0000313" key="4">
    <source>
        <dbReference type="Proteomes" id="UP001385951"/>
    </source>
</evidence>
<feature type="compositionally biased region" description="Basic and acidic residues" evidence="2">
    <location>
        <begin position="360"/>
        <end position="374"/>
    </location>
</feature>
<feature type="coiled-coil region" evidence="1">
    <location>
        <begin position="197"/>
        <end position="224"/>
    </location>
</feature>
<feature type="compositionally biased region" description="Acidic residues" evidence="2">
    <location>
        <begin position="324"/>
        <end position="340"/>
    </location>
</feature>
<dbReference type="EMBL" id="JASBNA010000011">
    <property type="protein sequence ID" value="KAK7688391.1"/>
    <property type="molecule type" value="Genomic_DNA"/>
</dbReference>
<gene>
    <name evidence="3" type="ORF">QCA50_008764</name>
</gene>
<feature type="compositionally biased region" description="Basic and acidic residues" evidence="2">
    <location>
        <begin position="51"/>
        <end position="68"/>
    </location>
</feature>
<sequence>MSDNSGKKRGRSPSRGEYPRAGPPRVPAGGSQSHQYGDRGRDNRPPPTSYPRDERTPAQYTREVRPRHEPRWVHRHPWGFHHDRGCPLCTDHENHVETASRHEPELALAVTNAIARDPDRLRSRLDDAEDTLEEVRRELQTERRRADDLQFELERERNRRPPIPPPQLIPRPLPPPPPRPEPQPEPRADPSAGLQRLEETLLELQRAQTSIRMLEDQVAEAQGQFHNYRLHSAELVSHLLRGGHNVTAAAGGHASGPVPRPFFTIERTSNGADGRLTVPSMDPDVVMTDGSSEKPTPPLTEDRAFQADTSLHLRRLKRDIYDGLDDEDDYIPSDDSEESDGSGSRGGRDIMKSKQKGKGKAKEKIESSPSKEGEDSFDATGFVIPHQFPVNLRTSWRHSVLNRNPSSSNTTRPPPVVRHGWGDEESLARGHDIGPVPDWGNLSHSGSMRPAALATSVLAGPSGTRRSNFEGGGGTNTLLSTTTPRQENAHASTTDSTLGEEVPGPFNGVPWTARRIPPPTFPPGMSAEDKQEMVRRSGANAARPALGRGQLPPRFAEANVTSISVIRDLIARTTSEMNPGALLALEILGDLKNAASRAPRPRHELENFLLHRFGKRPAWAGPGGKKAKKVEPTPTGAVEQAASLGGTAGAANPFIDTNIATSSNQTTQPAQDVPMKPPSDEGEQHHVPPLTGMDSGVGGADDNATEPQRGPLGETAPVITGNPDDFTAMLLAGFNTPNVEVARQFLALLNSPDSPLNRPSEDVWDPFVNEHTGVHIFGIPLDNSSTQSRQLRNGLLAVVRRIPSPRTVRDVFFVLRTLRGHWTGTNNFIRAGLDPYPALLTRDEITNGIAVIHHFSTYGFTTGDVIDIAALLNYILDHNL</sequence>
<feature type="compositionally biased region" description="Basic and acidic residues" evidence="2">
    <location>
        <begin position="420"/>
        <end position="432"/>
    </location>
</feature>
<evidence type="ECO:0000256" key="1">
    <source>
        <dbReference type="SAM" id="Coils"/>
    </source>
</evidence>
<feature type="region of interest" description="Disordered" evidence="2">
    <location>
        <begin position="459"/>
        <end position="503"/>
    </location>
</feature>
<evidence type="ECO:0000313" key="3">
    <source>
        <dbReference type="EMBL" id="KAK7688391.1"/>
    </source>
</evidence>
<feature type="compositionally biased region" description="Pro residues" evidence="2">
    <location>
        <begin position="161"/>
        <end position="181"/>
    </location>
</feature>